<dbReference type="PRINTS" id="PR01217">
    <property type="entry name" value="PRICHEXTENSN"/>
</dbReference>
<dbReference type="NCBIfam" id="TIGR01167">
    <property type="entry name" value="LPXTG_anchor"/>
    <property type="match status" value="1"/>
</dbReference>
<name>A0ABX6GVV7_9MICO</name>
<reference evidence="6" key="1">
    <citation type="submission" date="2019-12" db="EMBL/GenBank/DDBJ databases">
        <title>Complete and draft genome sequences of new strains and members of some known species of the genus Rathayibacter isolated from plants.</title>
        <authorList>
            <person name="Tarlachkov S.V."/>
            <person name="Starodumova I.P."/>
            <person name="Dorofeeva L.V."/>
            <person name="Prisyazhnaya N.V."/>
            <person name="Leyn S."/>
            <person name="Zlamal J."/>
            <person name="Elan M."/>
            <person name="Osterman A.L."/>
            <person name="Nadler S."/>
            <person name="Subbotin S.A."/>
            <person name="Evtushenko L.I."/>
        </authorList>
    </citation>
    <scope>NUCLEOTIDE SEQUENCE [LARGE SCALE GENOMIC DNA]</scope>
    <source>
        <strain evidence="6">VKM Ac-2802</strain>
    </source>
</reference>
<keyword evidence="6" id="KW-1185">Reference proteome</keyword>
<feature type="compositionally biased region" description="Pro residues" evidence="1">
    <location>
        <begin position="302"/>
        <end position="331"/>
    </location>
</feature>
<keyword evidence="2" id="KW-0812">Transmembrane</keyword>
<evidence type="ECO:0000256" key="3">
    <source>
        <dbReference type="SAM" id="SignalP"/>
    </source>
</evidence>
<feature type="chain" id="PRO_5046523048" evidence="3">
    <location>
        <begin position="40"/>
        <end position="572"/>
    </location>
</feature>
<feature type="region of interest" description="Disordered" evidence="1">
    <location>
        <begin position="298"/>
        <end position="335"/>
    </location>
</feature>
<keyword evidence="2" id="KW-1133">Transmembrane helix</keyword>
<accession>A0ABX6GVV7</accession>
<evidence type="ECO:0000256" key="2">
    <source>
        <dbReference type="SAM" id="Phobius"/>
    </source>
</evidence>
<dbReference type="InterPro" id="IPR055354">
    <property type="entry name" value="DUF7507"/>
</dbReference>
<feature type="compositionally biased region" description="Low complexity" evidence="1">
    <location>
        <begin position="480"/>
        <end position="523"/>
    </location>
</feature>
<proteinExistence type="predicted"/>
<evidence type="ECO:0000313" key="5">
    <source>
        <dbReference type="EMBL" id="QHC61565.1"/>
    </source>
</evidence>
<organism evidence="5 6">
    <name type="scientific">Rathayibacter festucae</name>
    <dbReference type="NCBI Taxonomy" id="110937"/>
    <lineage>
        <taxon>Bacteria</taxon>
        <taxon>Bacillati</taxon>
        <taxon>Actinomycetota</taxon>
        <taxon>Actinomycetes</taxon>
        <taxon>Micrococcales</taxon>
        <taxon>Microbacteriaceae</taxon>
        <taxon>Rathayibacter</taxon>
    </lineage>
</organism>
<feature type="domain" description="DUF7507" evidence="4">
    <location>
        <begin position="75"/>
        <end position="152"/>
    </location>
</feature>
<feature type="signal peptide" evidence="3">
    <location>
        <begin position="1"/>
        <end position="39"/>
    </location>
</feature>
<keyword evidence="3" id="KW-0732">Signal</keyword>
<feature type="region of interest" description="Disordered" evidence="1">
    <location>
        <begin position="431"/>
        <end position="524"/>
    </location>
</feature>
<sequence length="572" mass="57318">MHRRPDSLRPRRCAGTPFTVAASLALTVGLLGSATAAHAAVVPTATPTPTASATVKGAAFTATAVGELVLQPGEKPKVGTVVKWTVTFTNTGDVPLTGIAPLLVQGGIALAPGQTREVAATDTLDQNDLTNGYVDLKTFVSGTTPDGAKVDADLTARLSLPGATPAPTPTTPAPTPTTPAPTPTTPAPAPTPARGASLSATARGELLLEPGEKPEVGTQVKWTITITNTGDVPLTKVASALTQGGFDLQPGETRDLTVLADVLERDLANGYMAVDLPVAGVTPEGASVGTPLVGRLDLRTPTPAPTPTTPAPTPTTPAPTPTTPAPAPTPKQGPALTATARGELVLKPGEKPKVGTEVKWTITITNTGDVPLDDFDPAFGPGLRLEPGQGRESVVSTPLDQKQLADGYAYFDRFIGADTPDHRRVFAPVNARLALPGTTPTPTPTTPAPTPTTPAPTPAPTASPTPAGPAPATPTPAPVTPGTAPATGTPAAVVPATAGPTGLAGSTGSAAKSSTATSSTAAEASKRRLAETGSDAAGVLSAAGILTALGAIGVLVGRRRRRTRPATDRTGH</sequence>
<feature type="region of interest" description="Disordered" evidence="1">
    <location>
        <begin position="159"/>
        <end position="197"/>
    </location>
</feature>
<evidence type="ECO:0000256" key="1">
    <source>
        <dbReference type="SAM" id="MobiDB-lite"/>
    </source>
</evidence>
<dbReference type="Pfam" id="PF24346">
    <property type="entry name" value="DUF7507"/>
    <property type="match status" value="1"/>
</dbReference>
<dbReference type="RefSeq" id="WP_159421900.1">
    <property type="nucleotide sequence ID" value="NZ_CP047180.1"/>
</dbReference>
<protein>
    <submittedName>
        <fullName evidence="5">LPXTG cell wall anchor domain-containing protein</fullName>
    </submittedName>
</protein>
<dbReference type="Proteomes" id="UP000464597">
    <property type="component" value="Chromosome"/>
</dbReference>
<gene>
    <name evidence="5" type="ORF">GSU69_01830</name>
</gene>
<feature type="transmembrane region" description="Helical" evidence="2">
    <location>
        <begin position="536"/>
        <end position="556"/>
    </location>
</feature>
<keyword evidence="2" id="KW-0472">Membrane</keyword>
<evidence type="ECO:0000313" key="6">
    <source>
        <dbReference type="Proteomes" id="UP000464597"/>
    </source>
</evidence>
<dbReference type="EMBL" id="CP047180">
    <property type="protein sequence ID" value="QHC61565.1"/>
    <property type="molecule type" value="Genomic_DNA"/>
</dbReference>
<evidence type="ECO:0000259" key="4">
    <source>
        <dbReference type="Pfam" id="PF24346"/>
    </source>
</evidence>
<feature type="compositionally biased region" description="Pro residues" evidence="1">
    <location>
        <begin position="164"/>
        <end position="191"/>
    </location>
</feature>
<feature type="compositionally biased region" description="Pro residues" evidence="1">
    <location>
        <begin position="439"/>
        <end position="479"/>
    </location>
</feature>